<keyword evidence="2 7" id="KW-0813">Transport</keyword>
<feature type="transmembrane region" description="Helical" evidence="7">
    <location>
        <begin position="254"/>
        <end position="276"/>
    </location>
</feature>
<dbReference type="Pfam" id="PF01384">
    <property type="entry name" value="PHO4"/>
    <property type="match status" value="1"/>
</dbReference>
<gene>
    <name evidence="9" type="primary">PT3</name>
</gene>
<reference evidence="9" key="1">
    <citation type="submission" date="2016-01" db="EMBL/GenBank/DDBJ databases">
        <title>Cloning and expression analysis of phosphate transporter genes in Gracilariopsis lemaneiformis.</title>
        <authorList>
            <person name="Wei H."/>
            <person name="Sui Z."/>
            <person name="Du Q."/>
            <person name="Shang E."/>
        </authorList>
    </citation>
    <scope>NUCLEOTIDE SEQUENCE</scope>
</reference>
<keyword evidence="3 7" id="KW-0592">Phosphate transport</keyword>
<comment type="subcellular location">
    <subcellularLocation>
        <location evidence="1 7">Membrane</location>
        <topology evidence="1 7">Multi-pass membrane protein</topology>
    </subcellularLocation>
</comment>
<dbReference type="EMBL" id="KU662374">
    <property type="protein sequence ID" value="AOC37871.1"/>
    <property type="molecule type" value="Genomic_DNA"/>
</dbReference>
<feature type="transmembrane region" description="Helical" evidence="7">
    <location>
        <begin position="408"/>
        <end position="428"/>
    </location>
</feature>
<feature type="transmembrane region" description="Helical" evidence="7">
    <location>
        <begin position="123"/>
        <end position="143"/>
    </location>
</feature>
<evidence type="ECO:0000256" key="7">
    <source>
        <dbReference type="RuleBase" id="RU363058"/>
    </source>
</evidence>
<keyword evidence="6 7" id="KW-0472">Membrane</keyword>
<organism evidence="9">
    <name type="scientific">Gracilariopsis lemaneiformis</name>
    <name type="common">Red alga</name>
    <name type="synonym">Gracilaria lemaneiformis</name>
    <dbReference type="NCBI Taxonomy" id="2782"/>
    <lineage>
        <taxon>Eukaryota</taxon>
        <taxon>Rhodophyta</taxon>
        <taxon>Florideophyceae</taxon>
        <taxon>Rhodymeniophycidae</taxon>
        <taxon>Gracilariales</taxon>
        <taxon>Gracilariaceae</taxon>
        <taxon>Gracilariopsis</taxon>
    </lineage>
</organism>
<name>A0A1B2RUY1_GRALE</name>
<feature type="transmembrane region" description="Helical" evidence="7">
    <location>
        <begin position="84"/>
        <end position="103"/>
    </location>
</feature>
<dbReference type="PANTHER" id="PTHR11101:SF80">
    <property type="entry name" value="PHOSPHATE TRANSPORTER"/>
    <property type="match status" value="1"/>
</dbReference>
<accession>A0A1B2RUY1</accession>
<evidence type="ECO:0000256" key="6">
    <source>
        <dbReference type="ARBA" id="ARBA00023136"/>
    </source>
</evidence>
<evidence type="ECO:0000256" key="1">
    <source>
        <dbReference type="ARBA" id="ARBA00004141"/>
    </source>
</evidence>
<keyword evidence="5 7" id="KW-1133">Transmembrane helix</keyword>
<evidence type="ECO:0000256" key="3">
    <source>
        <dbReference type="ARBA" id="ARBA00022592"/>
    </source>
</evidence>
<protein>
    <recommendedName>
        <fullName evidence="7">Phosphate transporter</fullName>
    </recommendedName>
</protein>
<comment type="similarity">
    <text evidence="7">Belongs to the inorganic phosphate transporter (PiT) (TC 2.A.20) family.</text>
</comment>
<dbReference type="InterPro" id="IPR001204">
    <property type="entry name" value="Phos_transporter"/>
</dbReference>
<evidence type="ECO:0000256" key="5">
    <source>
        <dbReference type="ARBA" id="ARBA00022989"/>
    </source>
</evidence>
<evidence type="ECO:0000256" key="4">
    <source>
        <dbReference type="ARBA" id="ARBA00022692"/>
    </source>
</evidence>
<proteinExistence type="inferred from homology"/>
<comment type="function">
    <text evidence="7">Sodium-phosphate symporter.</text>
</comment>
<feature type="transmembrane region" description="Helical" evidence="7">
    <location>
        <begin position="164"/>
        <end position="187"/>
    </location>
</feature>
<dbReference type="GO" id="GO:0016020">
    <property type="term" value="C:membrane"/>
    <property type="evidence" value="ECO:0007669"/>
    <property type="project" value="UniProtKB-SubCell"/>
</dbReference>
<dbReference type="PANTHER" id="PTHR11101">
    <property type="entry name" value="PHOSPHATE TRANSPORTER"/>
    <property type="match status" value="1"/>
</dbReference>
<keyword evidence="4 7" id="KW-0812">Transmembrane</keyword>
<feature type="transmembrane region" description="Helical" evidence="7">
    <location>
        <begin position="288"/>
        <end position="308"/>
    </location>
</feature>
<feature type="transmembrane region" description="Helical" evidence="7">
    <location>
        <begin position="503"/>
        <end position="525"/>
    </location>
</feature>
<dbReference type="GO" id="GO:0035435">
    <property type="term" value="P:phosphate ion transmembrane transport"/>
    <property type="evidence" value="ECO:0007669"/>
    <property type="project" value="TreeGrafter"/>
</dbReference>
<feature type="transmembrane region" description="Helical" evidence="7">
    <location>
        <begin position="224"/>
        <end position="242"/>
    </location>
</feature>
<dbReference type="GO" id="GO:0005315">
    <property type="term" value="F:phosphate transmembrane transporter activity"/>
    <property type="evidence" value="ECO:0007669"/>
    <property type="project" value="InterPro"/>
</dbReference>
<dbReference type="AlphaFoldDB" id="A0A1B2RUY1"/>
<evidence type="ECO:0000256" key="8">
    <source>
        <dbReference type="SAM" id="MobiDB-lite"/>
    </source>
</evidence>
<evidence type="ECO:0000313" key="9">
    <source>
        <dbReference type="EMBL" id="AOC37871.1"/>
    </source>
</evidence>
<feature type="region of interest" description="Disordered" evidence="8">
    <location>
        <begin position="319"/>
        <end position="339"/>
    </location>
</feature>
<evidence type="ECO:0000256" key="2">
    <source>
        <dbReference type="ARBA" id="ARBA00022448"/>
    </source>
</evidence>
<sequence length="529" mass="54304">MLSTCVPSHASLLAETKTRHHQNRPKPKPSARVFFHIPTPTNAHNNPSNPSIPTRDALLTAFTAFTLAVTTHLNPAKMFFDDPFVLLCAGAVGGFGMLFVLGANDVANSIGVPIGCGALTPRAAIFLAALCNILGASLAGSRVSHTLSKGVSPKLAEDASSHEAALAFLAVLLSAMFIIFIGTVLALPLSSTHAVVGAVAGAAVMLHGASALHMEKLWQIASAWLVSPLVGAVFAFVLRIITNVALSNKQTSHIVAPILSGLTTAAVGGVLTDSLAQVLGFEIPRLCDIWSGLAIAFAVGFVIGFVAVRSEYEYREKNSLAKNHPSDSEAGYGSTTSNDAAPVVTSADSPLTESSSLFGALLVCTVPALSFAHGSNDVSNGVGPFVAILRYYVITESGDKNAVVPHTLLLAVLATGGVAIAMGLTIFGERVIATIGGSGEKSLSSQPWTFAKAFPAQFAAAASVLMASSFGLPVSTSHAVVGSVVGVRIGSANGVNWATLSNILIGAALTPVLAAIVCVIILGFLRVVL</sequence>